<dbReference type="EMBL" id="VXIT01000003">
    <property type="protein sequence ID" value="KAA6413751.1"/>
    <property type="molecule type" value="Genomic_DNA"/>
</dbReference>
<dbReference type="OrthoDB" id="626167at2759"/>
<proteinExistence type="predicted"/>
<accession>A0A5M8PWF9</accession>
<dbReference type="Gene3D" id="1.10.510.10">
    <property type="entry name" value="Transferase(Phosphotransferase) domain 1"/>
    <property type="match status" value="1"/>
</dbReference>
<feature type="domain" description="Protein kinase" evidence="1">
    <location>
        <begin position="1"/>
        <end position="139"/>
    </location>
</feature>
<name>A0A5M8PWF9_9LECA</name>
<dbReference type="PROSITE" id="PS50011">
    <property type="entry name" value="PROTEIN_KINASE_DOM"/>
    <property type="match status" value="1"/>
</dbReference>
<evidence type="ECO:0000259" key="1">
    <source>
        <dbReference type="PROSITE" id="PS50011"/>
    </source>
</evidence>
<comment type="caution">
    <text evidence="2">The sequence shown here is derived from an EMBL/GenBank/DDBJ whole genome shotgun (WGS) entry which is preliminary data.</text>
</comment>
<dbReference type="Proteomes" id="UP000324767">
    <property type="component" value="Unassembled WGS sequence"/>
</dbReference>
<reference evidence="2 3" key="1">
    <citation type="submission" date="2019-09" db="EMBL/GenBank/DDBJ databases">
        <title>The hologenome of the rock-dwelling lichen Lasallia pustulata.</title>
        <authorList>
            <person name="Greshake Tzovaras B."/>
            <person name="Segers F."/>
            <person name="Bicker A."/>
            <person name="Dal Grande F."/>
            <person name="Otte J."/>
            <person name="Hankeln T."/>
            <person name="Schmitt I."/>
            <person name="Ebersberger I."/>
        </authorList>
    </citation>
    <scope>NUCLEOTIDE SEQUENCE [LARGE SCALE GENOMIC DNA]</scope>
    <source>
        <strain evidence="2">A1-1</strain>
    </source>
</reference>
<dbReference type="PANTHER" id="PTHR45756">
    <property type="entry name" value="PALMITOYLTRANSFERASE"/>
    <property type="match status" value="1"/>
</dbReference>
<dbReference type="PANTHER" id="PTHR45756:SF1">
    <property type="entry name" value="PROTEIN KINASE DOMAIN CONTAINING PROTEIN"/>
    <property type="match status" value="1"/>
</dbReference>
<protein>
    <submittedName>
        <fullName evidence="2">Serine threonine kinase</fullName>
    </submittedName>
</protein>
<dbReference type="GO" id="GO:0004672">
    <property type="term" value="F:protein kinase activity"/>
    <property type="evidence" value="ECO:0007669"/>
    <property type="project" value="InterPro"/>
</dbReference>
<evidence type="ECO:0000313" key="2">
    <source>
        <dbReference type="EMBL" id="KAA6413751.1"/>
    </source>
</evidence>
<dbReference type="InterPro" id="IPR000719">
    <property type="entry name" value="Prot_kinase_dom"/>
</dbReference>
<dbReference type="AlphaFoldDB" id="A0A5M8PWF9"/>
<sequence>MFVFQYFTDHLLSLAQMDIPTALTKQILKDTLRGLAVLHDQNIVHNDLKANNIVINWEKEHEIKITQVQLTDFEDSARVPPGYNILDKQVGNWMWRSPEAHAQGRVNKPSDMFSFGVVCIYLSLDVSSSLLANTSSRKG</sequence>
<dbReference type="InterPro" id="IPR011009">
    <property type="entry name" value="Kinase-like_dom_sf"/>
</dbReference>
<dbReference type="Pfam" id="PF00069">
    <property type="entry name" value="Pkinase"/>
    <property type="match status" value="1"/>
</dbReference>
<keyword evidence="2" id="KW-0418">Kinase</keyword>
<dbReference type="SUPFAM" id="SSF56112">
    <property type="entry name" value="Protein kinase-like (PK-like)"/>
    <property type="match status" value="1"/>
</dbReference>
<gene>
    <name evidence="2" type="ORF">FRX48_02112</name>
</gene>
<dbReference type="InterPro" id="IPR053215">
    <property type="entry name" value="TKL_Ser/Thr_kinase"/>
</dbReference>
<evidence type="ECO:0000313" key="3">
    <source>
        <dbReference type="Proteomes" id="UP000324767"/>
    </source>
</evidence>
<dbReference type="PROSITE" id="PS00108">
    <property type="entry name" value="PROTEIN_KINASE_ST"/>
    <property type="match status" value="1"/>
</dbReference>
<dbReference type="InterPro" id="IPR008271">
    <property type="entry name" value="Ser/Thr_kinase_AS"/>
</dbReference>
<keyword evidence="2" id="KW-0808">Transferase</keyword>
<organism evidence="2 3">
    <name type="scientific">Lasallia pustulata</name>
    <dbReference type="NCBI Taxonomy" id="136370"/>
    <lineage>
        <taxon>Eukaryota</taxon>
        <taxon>Fungi</taxon>
        <taxon>Dikarya</taxon>
        <taxon>Ascomycota</taxon>
        <taxon>Pezizomycotina</taxon>
        <taxon>Lecanoromycetes</taxon>
        <taxon>OSLEUM clade</taxon>
        <taxon>Umbilicariomycetidae</taxon>
        <taxon>Umbilicariales</taxon>
        <taxon>Umbilicariaceae</taxon>
        <taxon>Lasallia</taxon>
    </lineage>
</organism>
<dbReference type="GO" id="GO:0005524">
    <property type="term" value="F:ATP binding"/>
    <property type="evidence" value="ECO:0007669"/>
    <property type="project" value="InterPro"/>
</dbReference>